<evidence type="ECO:0000313" key="3">
    <source>
        <dbReference type="Proteomes" id="UP000614601"/>
    </source>
</evidence>
<dbReference type="OrthoDB" id="5873245at2759"/>
<feature type="transmembrane region" description="Helical" evidence="1">
    <location>
        <begin position="54"/>
        <end position="82"/>
    </location>
</feature>
<dbReference type="PANTHER" id="PTHR23021:SF11">
    <property type="entry name" value="SERPENTINE RECEPTOR, CLASS T"/>
    <property type="match status" value="1"/>
</dbReference>
<organism evidence="2 3">
    <name type="scientific">Bursaphelenchus okinawaensis</name>
    <dbReference type="NCBI Taxonomy" id="465554"/>
    <lineage>
        <taxon>Eukaryota</taxon>
        <taxon>Metazoa</taxon>
        <taxon>Ecdysozoa</taxon>
        <taxon>Nematoda</taxon>
        <taxon>Chromadorea</taxon>
        <taxon>Rhabditida</taxon>
        <taxon>Tylenchina</taxon>
        <taxon>Tylenchomorpha</taxon>
        <taxon>Aphelenchoidea</taxon>
        <taxon>Aphelenchoididae</taxon>
        <taxon>Bursaphelenchus</taxon>
    </lineage>
</organism>
<comment type="caution">
    <text evidence="2">The sequence shown here is derived from an EMBL/GenBank/DDBJ whole genome shotgun (WGS) entry which is preliminary data.</text>
</comment>
<keyword evidence="1" id="KW-0812">Transmembrane</keyword>
<dbReference type="Proteomes" id="UP000614601">
    <property type="component" value="Unassembled WGS sequence"/>
</dbReference>
<dbReference type="Pfam" id="PF10321">
    <property type="entry name" value="7TM_GPCR_Srt"/>
    <property type="match status" value="1"/>
</dbReference>
<proteinExistence type="predicted"/>
<dbReference type="SUPFAM" id="SSF81321">
    <property type="entry name" value="Family A G protein-coupled receptor-like"/>
    <property type="match status" value="1"/>
</dbReference>
<dbReference type="InterPro" id="IPR019425">
    <property type="entry name" value="7TM_GPCR_serpentine_rcpt_Srt"/>
</dbReference>
<gene>
    <name evidence="2" type="ORF">BOKJ2_LOCUS14156</name>
</gene>
<evidence type="ECO:0008006" key="4">
    <source>
        <dbReference type="Google" id="ProtNLM"/>
    </source>
</evidence>
<keyword evidence="1" id="KW-1133">Transmembrane helix</keyword>
<evidence type="ECO:0000256" key="1">
    <source>
        <dbReference type="SAM" id="Phobius"/>
    </source>
</evidence>
<dbReference type="Proteomes" id="UP000783686">
    <property type="component" value="Unassembled WGS sequence"/>
</dbReference>
<dbReference type="EMBL" id="CAJFCW020000006">
    <property type="protein sequence ID" value="CAG9127775.1"/>
    <property type="molecule type" value="Genomic_DNA"/>
</dbReference>
<accession>A0A811LSY1</accession>
<feature type="transmembrane region" description="Helical" evidence="1">
    <location>
        <begin position="155"/>
        <end position="175"/>
    </location>
</feature>
<feature type="transmembrane region" description="Helical" evidence="1">
    <location>
        <begin position="181"/>
        <end position="206"/>
    </location>
</feature>
<evidence type="ECO:0000313" key="2">
    <source>
        <dbReference type="EMBL" id="CAD5230479.1"/>
    </source>
</evidence>
<protein>
    <recommendedName>
        <fullName evidence="4">7TM_GPCR_Srx domain-containing protein</fullName>
    </recommendedName>
</protein>
<dbReference type="EMBL" id="CAJFDH010000006">
    <property type="protein sequence ID" value="CAD5230479.1"/>
    <property type="molecule type" value="Genomic_DNA"/>
</dbReference>
<dbReference type="PANTHER" id="PTHR23021">
    <property type="entry name" value="SERPENTINE RECEPTOR, CLASS T"/>
    <property type="match status" value="1"/>
</dbReference>
<dbReference type="Gene3D" id="1.20.1070.10">
    <property type="entry name" value="Rhodopsin 7-helix transmembrane proteins"/>
    <property type="match status" value="1"/>
</dbReference>
<sequence>MVFCDAPFLFYFSGCIATSLWTSTCLTVIILAFNRLCDLVSVKLSNSLFSGSRVYIWLLIPLLYFLWFVWYCPVLLFTSIYYSEFSNPYVGTVFEAQAEDQYISWPMIANDTVTPLIMVLLYTVICIVFLVRSYRLKRNSAGSGAKLTDFQKTTVIQSCLICCLFVLCGAIYNYMDYYGAPVSLVTFSTIIWQACHGGTVIIYLIFNKTLRNEMSRYLIKRPAVIVSVSMYPSEGKLIHNTTTGPKLGLF</sequence>
<feature type="transmembrane region" description="Helical" evidence="1">
    <location>
        <begin position="113"/>
        <end position="134"/>
    </location>
</feature>
<feature type="transmembrane region" description="Helical" evidence="1">
    <location>
        <begin position="6"/>
        <end position="33"/>
    </location>
</feature>
<keyword evidence="3" id="KW-1185">Reference proteome</keyword>
<name>A0A811LSY1_9BILA</name>
<reference evidence="2" key="1">
    <citation type="submission" date="2020-09" db="EMBL/GenBank/DDBJ databases">
        <authorList>
            <person name="Kikuchi T."/>
        </authorList>
    </citation>
    <scope>NUCLEOTIDE SEQUENCE</scope>
    <source>
        <strain evidence="2">SH1</strain>
    </source>
</reference>
<keyword evidence="1" id="KW-0472">Membrane</keyword>
<dbReference type="AlphaFoldDB" id="A0A811LSY1"/>